<name>A0A6V8K5Y9_9ACTN</name>
<evidence type="ECO:0000313" key="2">
    <source>
        <dbReference type="EMBL" id="GFJ77406.1"/>
    </source>
</evidence>
<dbReference type="Proteomes" id="UP000482800">
    <property type="component" value="Unassembled WGS sequence"/>
</dbReference>
<dbReference type="AlphaFoldDB" id="A0A6V8K5Y9"/>
<gene>
    <name evidence="2" type="ORF">Phou_015860</name>
</gene>
<protein>
    <submittedName>
        <fullName evidence="2">Uncharacterized protein</fullName>
    </submittedName>
</protein>
<keyword evidence="1" id="KW-0812">Transmembrane</keyword>
<keyword evidence="3" id="KW-1185">Reference proteome</keyword>
<sequence length="175" mass="18118">MVSAAITVPATLASIALIDAALAGFRAATGRNGRIRKHGYYLAAIRRGLIAGTAVLTCLALVLTIVLATAPDPSTRYTDLTHAGITMLWIIGPYTAIALASLAGYAVLPRRPATFLILLGLGPLTLIRPLVTIAAGLAAASTAPNPPTAACAILAATSVLTVEPWLHQRWYTKPA</sequence>
<organism evidence="2 3">
    <name type="scientific">Phytohabitans houttuyneae</name>
    <dbReference type="NCBI Taxonomy" id="1076126"/>
    <lineage>
        <taxon>Bacteria</taxon>
        <taxon>Bacillati</taxon>
        <taxon>Actinomycetota</taxon>
        <taxon>Actinomycetes</taxon>
        <taxon>Micromonosporales</taxon>
        <taxon>Micromonosporaceae</taxon>
    </lineage>
</organism>
<proteinExistence type="predicted"/>
<comment type="caution">
    <text evidence="2">The sequence shown here is derived from an EMBL/GenBank/DDBJ whole genome shotgun (WGS) entry which is preliminary data.</text>
</comment>
<reference evidence="2 3" key="1">
    <citation type="submission" date="2020-03" db="EMBL/GenBank/DDBJ databases">
        <title>Whole genome shotgun sequence of Phytohabitans houttuyneae NBRC 108639.</title>
        <authorList>
            <person name="Komaki H."/>
            <person name="Tamura T."/>
        </authorList>
    </citation>
    <scope>NUCLEOTIDE SEQUENCE [LARGE SCALE GENOMIC DNA]</scope>
    <source>
        <strain evidence="2 3">NBRC 108639</strain>
    </source>
</reference>
<keyword evidence="1" id="KW-0472">Membrane</keyword>
<feature type="transmembrane region" description="Helical" evidence="1">
    <location>
        <begin position="49"/>
        <end position="68"/>
    </location>
</feature>
<accession>A0A6V8K5Y9</accession>
<keyword evidence="1" id="KW-1133">Transmembrane helix</keyword>
<feature type="transmembrane region" description="Helical" evidence="1">
    <location>
        <begin position="115"/>
        <end position="140"/>
    </location>
</feature>
<dbReference type="EMBL" id="BLPF01000001">
    <property type="protein sequence ID" value="GFJ77406.1"/>
    <property type="molecule type" value="Genomic_DNA"/>
</dbReference>
<evidence type="ECO:0000256" key="1">
    <source>
        <dbReference type="SAM" id="Phobius"/>
    </source>
</evidence>
<feature type="transmembrane region" description="Helical" evidence="1">
    <location>
        <begin position="88"/>
        <end position="108"/>
    </location>
</feature>
<evidence type="ECO:0000313" key="3">
    <source>
        <dbReference type="Proteomes" id="UP000482800"/>
    </source>
</evidence>
<feature type="transmembrane region" description="Helical" evidence="1">
    <location>
        <begin position="6"/>
        <end position="28"/>
    </location>
</feature>
<reference evidence="2 3" key="2">
    <citation type="submission" date="2020-03" db="EMBL/GenBank/DDBJ databases">
        <authorList>
            <person name="Ichikawa N."/>
            <person name="Kimura A."/>
            <person name="Kitahashi Y."/>
            <person name="Uohara A."/>
        </authorList>
    </citation>
    <scope>NUCLEOTIDE SEQUENCE [LARGE SCALE GENOMIC DNA]</scope>
    <source>
        <strain evidence="2 3">NBRC 108639</strain>
    </source>
</reference>
<dbReference type="RefSeq" id="WP_173054796.1">
    <property type="nucleotide sequence ID" value="NZ_BAABGO010000080.1"/>
</dbReference>